<dbReference type="CDD" id="cd01189">
    <property type="entry name" value="INT_ICEBs1_C_like"/>
    <property type="match status" value="1"/>
</dbReference>
<reference evidence="8 9" key="1">
    <citation type="submission" date="2024-09" db="EMBL/GenBank/DDBJ databases">
        <authorList>
            <person name="Sun Q."/>
            <person name="Mori K."/>
        </authorList>
    </citation>
    <scope>NUCLEOTIDE SEQUENCE [LARGE SCALE GENOMIC DNA]</scope>
    <source>
        <strain evidence="8 9">JCM 3323</strain>
    </source>
</reference>
<protein>
    <submittedName>
        <fullName evidence="8">Tyrosine-type recombinase/integrase</fullName>
    </submittedName>
</protein>
<dbReference type="SUPFAM" id="SSF56349">
    <property type="entry name" value="DNA breaking-rejoining enzymes"/>
    <property type="match status" value="1"/>
</dbReference>
<evidence type="ECO:0000259" key="6">
    <source>
        <dbReference type="PROSITE" id="PS51898"/>
    </source>
</evidence>
<feature type="domain" description="Tyr recombinase" evidence="6">
    <location>
        <begin position="173"/>
        <end position="375"/>
    </location>
</feature>
<dbReference type="PROSITE" id="PS51900">
    <property type="entry name" value="CB"/>
    <property type="match status" value="1"/>
</dbReference>
<evidence type="ECO:0000313" key="8">
    <source>
        <dbReference type="EMBL" id="MFB9529987.1"/>
    </source>
</evidence>
<evidence type="ECO:0000256" key="3">
    <source>
        <dbReference type="ARBA" id="ARBA00023125"/>
    </source>
</evidence>
<dbReference type="InterPro" id="IPR013762">
    <property type="entry name" value="Integrase-like_cat_sf"/>
</dbReference>
<dbReference type="RefSeq" id="WP_346127533.1">
    <property type="nucleotide sequence ID" value="NZ_BAAAXC010000015.1"/>
</dbReference>
<evidence type="ECO:0000256" key="4">
    <source>
        <dbReference type="ARBA" id="ARBA00023172"/>
    </source>
</evidence>
<keyword evidence="2" id="KW-0229">DNA integration</keyword>
<dbReference type="InterPro" id="IPR011010">
    <property type="entry name" value="DNA_brk_join_enz"/>
</dbReference>
<keyword evidence="3 5" id="KW-0238">DNA-binding</keyword>
<dbReference type="PANTHER" id="PTHR30629:SF2">
    <property type="entry name" value="PROPHAGE INTEGRASE INTS-RELATED"/>
    <property type="match status" value="1"/>
</dbReference>
<evidence type="ECO:0000256" key="1">
    <source>
        <dbReference type="ARBA" id="ARBA00008857"/>
    </source>
</evidence>
<feature type="domain" description="Core-binding (CB)" evidence="7">
    <location>
        <begin position="70"/>
        <end position="151"/>
    </location>
</feature>
<dbReference type="PANTHER" id="PTHR30629">
    <property type="entry name" value="PROPHAGE INTEGRASE"/>
    <property type="match status" value="1"/>
</dbReference>
<dbReference type="InterPro" id="IPR002104">
    <property type="entry name" value="Integrase_catalytic"/>
</dbReference>
<accession>A0ABV5Q3D2</accession>
<dbReference type="PROSITE" id="PS51898">
    <property type="entry name" value="TYR_RECOMBINASE"/>
    <property type="match status" value="1"/>
</dbReference>
<comment type="caution">
    <text evidence="8">The sequence shown here is derived from an EMBL/GenBank/DDBJ whole genome shotgun (WGS) entry which is preliminary data.</text>
</comment>
<name>A0ABV5Q3D2_9ACTN</name>
<organism evidence="8 9">
    <name type="scientific">Nonomuraea roseola</name>
    <dbReference type="NCBI Taxonomy" id="46179"/>
    <lineage>
        <taxon>Bacteria</taxon>
        <taxon>Bacillati</taxon>
        <taxon>Actinomycetota</taxon>
        <taxon>Actinomycetes</taxon>
        <taxon>Streptosporangiales</taxon>
        <taxon>Streptosporangiaceae</taxon>
        <taxon>Nonomuraea</taxon>
    </lineage>
</organism>
<proteinExistence type="inferred from homology"/>
<evidence type="ECO:0000256" key="2">
    <source>
        <dbReference type="ARBA" id="ARBA00022908"/>
    </source>
</evidence>
<comment type="similarity">
    <text evidence="1">Belongs to the 'phage' integrase family.</text>
</comment>
<evidence type="ECO:0000259" key="7">
    <source>
        <dbReference type="PROSITE" id="PS51900"/>
    </source>
</evidence>
<dbReference type="Pfam" id="PF00589">
    <property type="entry name" value="Phage_integrase"/>
    <property type="match status" value="1"/>
</dbReference>
<evidence type="ECO:0000313" key="9">
    <source>
        <dbReference type="Proteomes" id="UP001589646"/>
    </source>
</evidence>
<keyword evidence="9" id="KW-1185">Reference proteome</keyword>
<dbReference type="Pfam" id="PF22022">
    <property type="entry name" value="Phage_int_M"/>
    <property type="match status" value="1"/>
</dbReference>
<dbReference type="Proteomes" id="UP001589646">
    <property type="component" value="Unassembled WGS sequence"/>
</dbReference>
<dbReference type="Gene3D" id="1.10.443.10">
    <property type="entry name" value="Intergrase catalytic core"/>
    <property type="match status" value="1"/>
</dbReference>
<gene>
    <name evidence="8" type="ORF">ACFFRN_25595</name>
</gene>
<dbReference type="InterPro" id="IPR010998">
    <property type="entry name" value="Integrase_recombinase_N"/>
</dbReference>
<evidence type="ECO:0000256" key="5">
    <source>
        <dbReference type="PROSITE-ProRule" id="PRU01248"/>
    </source>
</evidence>
<sequence>MTKRRSRGDGGLHWDDKRQRWIATASLGFAPDGKRIIKRGSGKTKTEAKTKLKEVLRDYEDGLTIAPGESTVAQAANDWLAYGLSGLDPSTVATNTTLVKTHIIPALGKRKLRDLSAQDVDKWLAGKAKTHSTSTVARLHSCLNRIIKRAMARDKVRRNVVELCRVPQGKEGRPSKALTMAQAEEVLKAAEGKCLYAYIVVSLLTGARTEELRALRWDHVDLVGNLDGTPPIPPYVAVWRSVRNGGDTKTRKSRRTLALPKRCVDVLIEQQEAEQKEQGDAWSAHGLVFASNAGTELDAANVRRAFRRVIKHTSLNPAEWTPRELRHSFVSLLSDQGTPLEEISRLVGHSSTAVTELVYRKQIRPVLQGGATVMDRIFLKEP</sequence>
<dbReference type="Gene3D" id="1.10.150.130">
    <property type="match status" value="1"/>
</dbReference>
<dbReference type="InterPro" id="IPR050808">
    <property type="entry name" value="Phage_Integrase"/>
</dbReference>
<keyword evidence="4" id="KW-0233">DNA recombination</keyword>
<dbReference type="InterPro" id="IPR044068">
    <property type="entry name" value="CB"/>
</dbReference>
<dbReference type="InterPro" id="IPR053876">
    <property type="entry name" value="Phage_int_M"/>
</dbReference>
<dbReference type="EMBL" id="JBHMCE010000007">
    <property type="protein sequence ID" value="MFB9529987.1"/>
    <property type="molecule type" value="Genomic_DNA"/>
</dbReference>